<feature type="transmembrane region" description="Helical" evidence="5">
    <location>
        <begin position="234"/>
        <end position="253"/>
    </location>
</feature>
<dbReference type="PANTHER" id="PTHR43701:SF2">
    <property type="entry name" value="MEMBRANE TRANSPORTER PROTEIN YJNA-RELATED"/>
    <property type="match status" value="1"/>
</dbReference>
<name>A0A317FCG4_9PROT</name>
<sequence length="419" mass="42023">MGREGGPGARLRALGHRLLDGALGSGGAARPVAGRALVAGRHRAAAGRAVGRSGGRRPPARCAARATRRGGGGAGRSVDGNRHAALFRLQCGRLHRRRRLGQPARLRLVPGRAARLLDRDQAAPAVRLAAPLTLASHRPRRETWGVFETIAGYALPAILALGVAGALIGAVGGLLGIGGGVIAVPVLLDVFAAIGVAEEARLPVSVGTAHLVVALAAAPALWGHARAGTLDRPILRAWLPALAVGGVLGLLAAHVVPPALALVVFAALMLALAAQMLAGRRLRIGADLPTGLLGLVPPALVGFLAAGLGIGAGTLSGPVLGLFGVPLLRAVGAGAAFNLVVALPSALVFALESGPPDGLPGDAVGRVAMVAAALLAGPAMLVAPYCARLARRLSERMLRGLFVATLLLIAARVLSNLGG</sequence>
<dbReference type="InterPro" id="IPR051598">
    <property type="entry name" value="TSUP/Inactive_protease-like"/>
</dbReference>
<comment type="subcellular location">
    <subcellularLocation>
        <location evidence="5">Cell membrane</location>
        <topology evidence="5">Multi-pass membrane protein</topology>
    </subcellularLocation>
    <subcellularLocation>
        <location evidence="1">Membrane</location>
        <topology evidence="1">Multi-pass membrane protein</topology>
    </subcellularLocation>
</comment>
<reference evidence="8" key="1">
    <citation type="submission" date="2018-05" db="EMBL/GenBank/DDBJ databases">
        <authorList>
            <person name="Du Z."/>
            <person name="Wang X."/>
        </authorList>
    </citation>
    <scope>NUCLEOTIDE SEQUENCE [LARGE SCALE GENOMIC DNA]</scope>
    <source>
        <strain evidence="8">CQN31</strain>
    </source>
</reference>
<gene>
    <name evidence="7" type="ORF">DFH01_18830</name>
</gene>
<dbReference type="PANTHER" id="PTHR43701">
    <property type="entry name" value="MEMBRANE TRANSPORTER PROTEIN MJ0441-RELATED"/>
    <property type="match status" value="1"/>
</dbReference>
<dbReference type="Proteomes" id="UP000245765">
    <property type="component" value="Unassembled WGS sequence"/>
</dbReference>
<proteinExistence type="inferred from homology"/>
<protein>
    <recommendedName>
        <fullName evidence="5">Probable membrane transporter protein</fullName>
    </recommendedName>
</protein>
<feature type="transmembrane region" description="Helical" evidence="5">
    <location>
        <begin position="363"/>
        <end position="385"/>
    </location>
</feature>
<feature type="transmembrane region" description="Helical" evidence="5">
    <location>
        <begin position="150"/>
        <end position="171"/>
    </location>
</feature>
<evidence type="ECO:0000256" key="3">
    <source>
        <dbReference type="ARBA" id="ARBA00022989"/>
    </source>
</evidence>
<evidence type="ECO:0000313" key="7">
    <source>
        <dbReference type="EMBL" id="PWS35649.1"/>
    </source>
</evidence>
<keyword evidence="4 5" id="KW-0472">Membrane</keyword>
<evidence type="ECO:0000256" key="1">
    <source>
        <dbReference type="ARBA" id="ARBA00004141"/>
    </source>
</evidence>
<dbReference type="InterPro" id="IPR002781">
    <property type="entry name" value="TM_pro_TauE-like"/>
</dbReference>
<dbReference type="GO" id="GO:0005886">
    <property type="term" value="C:plasma membrane"/>
    <property type="evidence" value="ECO:0007669"/>
    <property type="project" value="UniProtKB-SubCell"/>
</dbReference>
<feature type="transmembrane region" description="Helical" evidence="5">
    <location>
        <begin position="177"/>
        <end position="197"/>
    </location>
</feature>
<dbReference type="AlphaFoldDB" id="A0A317FCG4"/>
<keyword evidence="5" id="KW-1003">Cell membrane</keyword>
<evidence type="ECO:0000256" key="6">
    <source>
        <dbReference type="SAM" id="MobiDB-lite"/>
    </source>
</evidence>
<feature type="transmembrane region" description="Helical" evidence="5">
    <location>
        <begin position="260"/>
        <end position="279"/>
    </location>
</feature>
<keyword evidence="2 5" id="KW-0812">Transmembrane</keyword>
<keyword evidence="8" id="KW-1185">Reference proteome</keyword>
<comment type="similarity">
    <text evidence="5">Belongs to the 4-toluene sulfonate uptake permease (TSUP) (TC 2.A.102) family.</text>
</comment>
<feature type="transmembrane region" description="Helical" evidence="5">
    <location>
        <begin position="330"/>
        <end position="351"/>
    </location>
</feature>
<evidence type="ECO:0000256" key="4">
    <source>
        <dbReference type="ARBA" id="ARBA00023136"/>
    </source>
</evidence>
<feature type="region of interest" description="Disordered" evidence="6">
    <location>
        <begin position="46"/>
        <end position="77"/>
    </location>
</feature>
<dbReference type="Pfam" id="PF01925">
    <property type="entry name" value="TauE"/>
    <property type="match status" value="1"/>
</dbReference>
<feature type="transmembrane region" description="Helical" evidence="5">
    <location>
        <begin position="397"/>
        <end position="415"/>
    </location>
</feature>
<feature type="transmembrane region" description="Helical" evidence="5">
    <location>
        <begin position="299"/>
        <end position="323"/>
    </location>
</feature>
<dbReference type="EMBL" id="QGNA01000004">
    <property type="protein sequence ID" value="PWS35649.1"/>
    <property type="molecule type" value="Genomic_DNA"/>
</dbReference>
<evidence type="ECO:0000313" key="8">
    <source>
        <dbReference type="Proteomes" id="UP000245765"/>
    </source>
</evidence>
<organism evidence="7 8">
    <name type="scientific">Falsiroseomonas bella</name>
    <dbReference type="NCBI Taxonomy" id="2184016"/>
    <lineage>
        <taxon>Bacteria</taxon>
        <taxon>Pseudomonadati</taxon>
        <taxon>Pseudomonadota</taxon>
        <taxon>Alphaproteobacteria</taxon>
        <taxon>Acetobacterales</taxon>
        <taxon>Roseomonadaceae</taxon>
        <taxon>Falsiroseomonas</taxon>
    </lineage>
</organism>
<evidence type="ECO:0000256" key="5">
    <source>
        <dbReference type="RuleBase" id="RU363041"/>
    </source>
</evidence>
<accession>A0A317FCG4</accession>
<keyword evidence="3 5" id="KW-1133">Transmembrane helix</keyword>
<comment type="caution">
    <text evidence="7">The sequence shown here is derived from an EMBL/GenBank/DDBJ whole genome shotgun (WGS) entry which is preliminary data.</text>
</comment>
<feature type="transmembrane region" description="Helical" evidence="5">
    <location>
        <begin position="204"/>
        <end position="222"/>
    </location>
</feature>
<evidence type="ECO:0000256" key="2">
    <source>
        <dbReference type="ARBA" id="ARBA00022692"/>
    </source>
</evidence>